<reference evidence="1" key="2">
    <citation type="journal article" date="2015" name="Fish Shellfish Immunol.">
        <title>Early steps in the European eel (Anguilla anguilla)-Vibrio vulnificus interaction in the gills: Role of the RtxA13 toxin.</title>
        <authorList>
            <person name="Callol A."/>
            <person name="Pajuelo D."/>
            <person name="Ebbesson L."/>
            <person name="Teles M."/>
            <person name="MacKenzie S."/>
            <person name="Amaro C."/>
        </authorList>
    </citation>
    <scope>NUCLEOTIDE SEQUENCE</scope>
</reference>
<reference evidence="1" key="1">
    <citation type="submission" date="2014-11" db="EMBL/GenBank/DDBJ databases">
        <authorList>
            <person name="Amaro Gonzalez C."/>
        </authorList>
    </citation>
    <scope>NUCLEOTIDE SEQUENCE</scope>
</reference>
<accession>A0A0E9XP89</accession>
<sequence length="39" mass="4622">MHVHTWCFFYCLTQHEITQGVVITHGNIRNSTVFFLGQR</sequence>
<dbReference type="AlphaFoldDB" id="A0A0E9XP89"/>
<name>A0A0E9XP89_ANGAN</name>
<protein>
    <submittedName>
        <fullName evidence="1">Uncharacterized protein</fullName>
    </submittedName>
</protein>
<evidence type="ECO:0000313" key="1">
    <source>
        <dbReference type="EMBL" id="JAI03666.1"/>
    </source>
</evidence>
<organism evidence="1">
    <name type="scientific">Anguilla anguilla</name>
    <name type="common">European freshwater eel</name>
    <name type="synonym">Muraena anguilla</name>
    <dbReference type="NCBI Taxonomy" id="7936"/>
    <lineage>
        <taxon>Eukaryota</taxon>
        <taxon>Metazoa</taxon>
        <taxon>Chordata</taxon>
        <taxon>Craniata</taxon>
        <taxon>Vertebrata</taxon>
        <taxon>Euteleostomi</taxon>
        <taxon>Actinopterygii</taxon>
        <taxon>Neopterygii</taxon>
        <taxon>Teleostei</taxon>
        <taxon>Anguilliformes</taxon>
        <taxon>Anguillidae</taxon>
        <taxon>Anguilla</taxon>
    </lineage>
</organism>
<proteinExistence type="predicted"/>
<dbReference type="EMBL" id="GBXM01004912">
    <property type="protein sequence ID" value="JAI03666.1"/>
    <property type="molecule type" value="Transcribed_RNA"/>
</dbReference>